<keyword evidence="2" id="KW-1185">Reference proteome</keyword>
<protein>
    <submittedName>
        <fullName evidence="1">AAA family ATPase</fullName>
    </submittedName>
</protein>
<evidence type="ECO:0000313" key="2">
    <source>
        <dbReference type="Proteomes" id="UP000682204"/>
    </source>
</evidence>
<accession>A0ACD1DUF9</accession>
<evidence type="ECO:0000313" key="1">
    <source>
        <dbReference type="EMBL" id="QVL35752.1"/>
    </source>
</evidence>
<reference evidence="1" key="1">
    <citation type="submission" date="2021-05" db="EMBL/GenBank/DDBJ databases">
        <title>An isolated secondary fermenter in methanogenic hydrocarbon-degrading communities.</title>
        <authorList>
            <person name="Liu Y.-F."/>
            <person name="Liu Z.-l."/>
        </authorList>
    </citation>
    <scope>NUCLEOTIDE SEQUENCE</scope>
    <source>
        <strain evidence="1">L-13</strain>
    </source>
</reference>
<gene>
    <name evidence="1" type="ORF">KIH16_11420</name>
</gene>
<proteinExistence type="predicted"/>
<name>A0ACD1DUF9_9BACT</name>
<dbReference type="Proteomes" id="UP000682204">
    <property type="component" value="Chromosome"/>
</dbReference>
<sequence>MKLTKLYCEKFTAFDELSLNLSPGINVFVGANGTGKTHLMKLAYAACDITKSKISFAEKLNRVFLPSDRAIGRLLKRQPYSASAFCEVHRQDLKICLAFSNHTRKPESAQVTGEAEWMAVPVESVYIPVKEMLSNGPGFRSLYSQREIHFEEIYADILDRAYRPSLRGPADRARKALLAKLGRVIDGKVVTANEEFFLKNVQGNLEFTLLAEGIRKLGLLWTLIQNGTLMEGSVLFWDEPEANLNPSLYGVLMQIILDLQQLGTQVFMATHSYAILKELDLRKTETSEVLYHSLYRDPDSGGMIRCRNADRYLAIHPNSIAQAYADIYDREVQRTLGGSEL</sequence>
<organism evidence="1 2">
    <name type="scientific">Aminirod propionatiphilus</name>
    <dbReference type="NCBI Taxonomy" id="3415223"/>
    <lineage>
        <taxon>Bacteria</taxon>
        <taxon>Thermotogati</taxon>
        <taxon>Synergistota</taxon>
        <taxon>Synergistia</taxon>
        <taxon>Synergistales</taxon>
        <taxon>Aminiphilaceae</taxon>
        <taxon>Aminirod</taxon>
    </lineage>
</organism>
<dbReference type="EMBL" id="CP074691">
    <property type="protein sequence ID" value="QVL35752.1"/>
    <property type="molecule type" value="Genomic_DNA"/>
</dbReference>